<dbReference type="RefSeq" id="WP_049748278.1">
    <property type="nucleotide sequence ID" value="NZ_CP012150.1"/>
</dbReference>
<dbReference type="Proteomes" id="UP000062255">
    <property type="component" value="Chromosome"/>
</dbReference>
<dbReference type="KEGG" id="mgo:AFA91_32335"/>
<sequence>MSDKRKARRAKQARRDARRAKKRDTGTTATSWWSNLLSGAVRGHPGRLLGLASCLVEVMKPESGERFVDSILDTLVGLGDRDTTVLIAVLAELLFDEPEARERCRREVAERNHHVPRWISALPQLDVYRAVRRVHVLGDLEDVLIGARIDGRHDVTIAVQINHSMCSNIVDGGVFAYPIDETLNRIAEIETNFDAVETDLAEARAWIESALSKPIIVPRETKSQSDRPLLRWLVQRLPEGGECRQPSVDWSEIEEVCARFFSTDAAAPFDSVEHRMLLPELLGGRHDPLRWSALRAELAIRYDTYDDYPLEVALDVPDLLRAFIPFAHAQCGIRDELTAQTVATLDELRSGYKRAVLRRDEPWDVDDAV</sequence>
<feature type="compositionally biased region" description="Basic residues" evidence="1">
    <location>
        <begin position="1"/>
        <end position="22"/>
    </location>
</feature>
<evidence type="ECO:0000313" key="2">
    <source>
        <dbReference type="EMBL" id="AKS35836.1"/>
    </source>
</evidence>
<dbReference type="OrthoDB" id="5182325at2"/>
<dbReference type="PATRIC" id="fig|134601.6.peg.6686"/>
<dbReference type="STRING" id="134601.AFA91_32335"/>
<evidence type="ECO:0000256" key="1">
    <source>
        <dbReference type="SAM" id="MobiDB-lite"/>
    </source>
</evidence>
<dbReference type="EMBL" id="CP012150">
    <property type="protein sequence ID" value="AKS35836.1"/>
    <property type="molecule type" value="Genomic_DNA"/>
</dbReference>
<organism evidence="2 3">
    <name type="scientific">Mycolicibacterium goodii</name>
    <name type="common">Mycobacterium goodii</name>
    <dbReference type="NCBI Taxonomy" id="134601"/>
    <lineage>
        <taxon>Bacteria</taxon>
        <taxon>Bacillati</taxon>
        <taxon>Actinomycetota</taxon>
        <taxon>Actinomycetes</taxon>
        <taxon>Mycobacteriales</taxon>
        <taxon>Mycobacteriaceae</taxon>
        <taxon>Mycolicibacterium</taxon>
    </lineage>
</organism>
<proteinExistence type="predicted"/>
<dbReference type="AlphaFoldDB" id="A0A0K0XEM6"/>
<gene>
    <name evidence="2" type="ORF">AFA91_32335</name>
</gene>
<accession>A0A0K0XEM6</accession>
<protein>
    <submittedName>
        <fullName evidence="2">Uncharacterized protein</fullName>
    </submittedName>
</protein>
<feature type="region of interest" description="Disordered" evidence="1">
    <location>
        <begin position="1"/>
        <end position="26"/>
    </location>
</feature>
<name>A0A0K0XEM6_MYCGD</name>
<reference evidence="2 3" key="1">
    <citation type="submission" date="2015-07" db="EMBL/GenBank/DDBJ databases">
        <title>Complete genome sequence of Mycobacterium goodii X7B, a facultative thermophilic biodesulfurizing bacterium.</title>
        <authorList>
            <person name="Yu B."/>
            <person name="Li F."/>
            <person name="Xu P."/>
        </authorList>
    </citation>
    <scope>NUCLEOTIDE SEQUENCE [LARGE SCALE GENOMIC DNA]</scope>
    <source>
        <strain evidence="2 3">X7B</strain>
    </source>
</reference>
<evidence type="ECO:0000313" key="3">
    <source>
        <dbReference type="Proteomes" id="UP000062255"/>
    </source>
</evidence>